<dbReference type="GO" id="GO:0005829">
    <property type="term" value="C:cytosol"/>
    <property type="evidence" value="ECO:0007669"/>
    <property type="project" value="TreeGrafter"/>
</dbReference>
<protein>
    <recommendedName>
        <fullName evidence="1">methionyl-tRNA formyltransferase</fullName>
        <ecNumber evidence="1">2.1.2.9</ecNumber>
    </recommendedName>
</protein>
<name>A0A1F4XWW7_9BACT</name>
<accession>A0A1F4XWW7</accession>
<dbReference type="AlphaFoldDB" id="A0A1F4XWW7"/>
<dbReference type="CDD" id="cd08646">
    <property type="entry name" value="FMT_core_Met-tRNA-FMT_N"/>
    <property type="match status" value="1"/>
</dbReference>
<evidence type="ECO:0000313" key="3">
    <source>
        <dbReference type="EMBL" id="OGC86227.1"/>
    </source>
</evidence>
<comment type="caution">
    <text evidence="3">The sequence shown here is derived from an EMBL/GenBank/DDBJ whole genome shotgun (WGS) entry which is preliminary data.</text>
</comment>
<dbReference type="Gene3D" id="3.40.50.12230">
    <property type="match status" value="1"/>
</dbReference>
<dbReference type="GO" id="GO:0004479">
    <property type="term" value="F:methionyl-tRNA formyltransferase activity"/>
    <property type="evidence" value="ECO:0007669"/>
    <property type="project" value="UniProtKB-EC"/>
</dbReference>
<dbReference type="EC" id="2.1.2.9" evidence="1"/>
<feature type="domain" description="Formyl transferase N-terminal" evidence="2">
    <location>
        <begin position="8"/>
        <end position="161"/>
    </location>
</feature>
<dbReference type="SUPFAM" id="SSF53328">
    <property type="entry name" value="Formyltransferase"/>
    <property type="match status" value="1"/>
</dbReference>
<proteinExistence type="predicted"/>
<dbReference type="PANTHER" id="PTHR11138">
    <property type="entry name" value="METHIONYL-TRNA FORMYLTRANSFERASE"/>
    <property type="match status" value="1"/>
</dbReference>
<dbReference type="InterPro" id="IPR002376">
    <property type="entry name" value="Formyl_transf_N"/>
</dbReference>
<gene>
    <name evidence="3" type="ORF">A2949_01070</name>
</gene>
<sequence length="287" mass="31614">MAYKKPLFAFFGTPKFSVDVLNALERRGLLPALIIAAPDKARGRGHVLAPAPAKEWALERGIDCITPTTLRDEGLVAELKNTDWDVFVVAAYAKLIPPSLLDIPRRGVLNVHPSLLPKFRGPSPALSAILADERSTGVSIMQMTERMDEGPVVAAASVELEEEAWPPKGSMFEELLASEGGTLLAETLPLWLQGTLEAVPQDTSAATYTKKFTDEDAHINPHGGRQDLLKIRAFDSGPRAYFFDKNNKRIIVTEAQMQGEQLEIVKVIPEGKKEMSYADYLRGQHQQ</sequence>
<organism evidence="3 4">
    <name type="scientific">Candidatus Adlerbacteria bacterium RIFCSPLOWO2_01_FULL_54_21b</name>
    <dbReference type="NCBI Taxonomy" id="1797245"/>
    <lineage>
        <taxon>Bacteria</taxon>
        <taxon>Candidatus Adleribacteriota</taxon>
    </lineage>
</organism>
<dbReference type="PANTHER" id="PTHR11138:SF5">
    <property type="entry name" value="METHIONYL-TRNA FORMYLTRANSFERASE, MITOCHONDRIAL"/>
    <property type="match status" value="1"/>
</dbReference>
<dbReference type="STRING" id="1797245.A2949_01070"/>
<dbReference type="InterPro" id="IPR036477">
    <property type="entry name" value="Formyl_transf_N_sf"/>
</dbReference>
<evidence type="ECO:0000259" key="2">
    <source>
        <dbReference type="Pfam" id="PF00551"/>
    </source>
</evidence>
<reference evidence="3 4" key="1">
    <citation type="journal article" date="2016" name="Nat. Commun.">
        <title>Thousands of microbial genomes shed light on interconnected biogeochemical processes in an aquifer system.</title>
        <authorList>
            <person name="Anantharaman K."/>
            <person name="Brown C.T."/>
            <person name="Hug L.A."/>
            <person name="Sharon I."/>
            <person name="Castelle C.J."/>
            <person name="Probst A.J."/>
            <person name="Thomas B.C."/>
            <person name="Singh A."/>
            <person name="Wilkins M.J."/>
            <person name="Karaoz U."/>
            <person name="Brodie E.L."/>
            <person name="Williams K.H."/>
            <person name="Hubbard S.S."/>
            <person name="Banfield J.F."/>
        </authorList>
    </citation>
    <scope>NUCLEOTIDE SEQUENCE [LARGE SCALE GENOMIC DNA]</scope>
</reference>
<dbReference type="SUPFAM" id="SSF50486">
    <property type="entry name" value="FMT C-terminal domain-like"/>
    <property type="match status" value="1"/>
</dbReference>
<dbReference type="Pfam" id="PF00551">
    <property type="entry name" value="Formyl_trans_N"/>
    <property type="match status" value="1"/>
</dbReference>
<dbReference type="PROSITE" id="PS00373">
    <property type="entry name" value="GART"/>
    <property type="match status" value="1"/>
</dbReference>
<dbReference type="Proteomes" id="UP000178585">
    <property type="component" value="Unassembled WGS sequence"/>
</dbReference>
<dbReference type="InterPro" id="IPR041711">
    <property type="entry name" value="Met-tRNA-FMT_N"/>
</dbReference>
<dbReference type="InterPro" id="IPR001555">
    <property type="entry name" value="GART_AS"/>
</dbReference>
<dbReference type="InterPro" id="IPR011034">
    <property type="entry name" value="Formyl_transferase-like_C_sf"/>
</dbReference>
<evidence type="ECO:0000256" key="1">
    <source>
        <dbReference type="ARBA" id="ARBA00012261"/>
    </source>
</evidence>
<evidence type="ECO:0000313" key="4">
    <source>
        <dbReference type="Proteomes" id="UP000178585"/>
    </source>
</evidence>
<dbReference type="EMBL" id="MEWZ01000028">
    <property type="protein sequence ID" value="OGC86227.1"/>
    <property type="molecule type" value="Genomic_DNA"/>
</dbReference>